<evidence type="ECO:0000256" key="1">
    <source>
        <dbReference type="ARBA" id="ARBA00004635"/>
    </source>
</evidence>
<dbReference type="GO" id="GO:0009847">
    <property type="term" value="P:spore germination"/>
    <property type="evidence" value="ECO:0007669"/>
    <property type="project" value="InterPro"/>
</dbReference>
<keyword evidence="4" id="KW-0732">Signal</keyword>
<dbReference type="AlphaFoldDB" id="A0A4U1MPW2"/>
<feature type="domain" description="Spore germination GerAC-like C-terminal" evidence="8">
    <location>
        <begin position="193"/>
        <end position="351"/>
    </location>
</feature>
<dbReference type="InterPro" id="IPR057336">
    <property type="entry name" value="GerAC_N"/>
</dbReference>
<dbReference type="InterPro" id="IPR008844">
    <property type="entry name" value="Spore_GerAC-like"/>
</dbReference>
<keyword evidence="5" id="KW-0472">Membrane</keyword>
<keyword evidence="7" id="KW-0449">Lipoprotein</keyword>
<dbReference type="Pfam" id="PF05504">
    <property type="entry name" value="Spore_GerAC"/>
    <property type="match status" value="1"/>
</dbReference>
<dbReference type="Pfam" id="PF25198">
    <property type="entry name" value="Spore_GerAC_N"/>
    <property type="match status" value="1"/>
</dbReference>
<accession>A0A4U1MPW2</accession>
<sequence length="354" mass="39220">MKYIISLIVLSLSLTGCVNEEIIDQIPILFIVGYDKGEEGKVKGTISLQTFDPNQEVDTQSFVAEAYTSKGLRNQLSGLPKPISIGKMAVILFGEDMAEEGIINMLDSFIRDPAAGRLTYVAVVEGSSGDLITNEFQYLQGIGPFLQNLLKQAVDHGNMPENNLHLFDYKYHGEGMDAIVPLLSQKESEVKISGLALLDDDKMVGKLNLDEMFMFALIQKSSKTGLYELALPDGNYANLQTIKSKVKYKVSNANTAPSVDIIVELNGNIVEYTGEELTKESKSEIAQTMEKKIEDNGLRMVKMFQELGIDPLAIGDHARSQTRNFNFSKWYDLYPNVPIMIDVKVNIGESGIID</sequence>
<name>A0A4U1MPW2_9BACL</name>
<dbReference type="InterPro" id="IPR046953">
    <property type="entry name" value="Spore_GerAC-like_C"/>
</dbReference>
<dbReference type="NCBIfam" id="TIGR02887">
    <property type="entry name" value="spore_ger_x_C"/>
    <property type="match status" value="1"/>
</dbReference>
<comment type="similarity">
    <text evidence="2">Belongs to the GerABKC lipoprotein family.</text>
</comment>
<evidence type="ECO:0000259" key="8">
    <source>
        <dbReference type="Pfam" id="PF05504"/>
    </source>
</evidence>
<dbReference type="GO" id="GO:0016020">
    <property type="term" value="C:membrane"/>
    <property type="evidence" value="ECO:0007669"/>
    <property type="project" value="UniProtKB-SubCell"/>
</dbReference>
<evidence type="ECO:0000256" key="5">
    <source>
        <dbReference type="ARBA" id="ARBA00023136"/>
    </source>
</evidence>
<proteinExistence type="inferred from homology"/>
<dbReference type="Proteomes" id="UP000310541">
    <property type="component" value="Unassembled WGS sequence"/>
</dbReference>
<reference evidence="10 11" key="1">
    <citation type="submission" date="2019-04" db="EMBL/GenBank/DDBJ databases">
        <title>Genome sequence of Bacillus hwajinpoensis strain Y2.</title>
        <authorList>
            <person name="Fair J.L."/>
            <person name="Maclea K.S."/>
        </authorList>
    </citation>
    <scope>NUCLEOTIDE SEQUENCE [LARGE SCALE GENOMIC DNA]</scope>
    <source>
        <strain evidence="10 11">Y2</strain>
    </source>
</reference>
<organism evidence="10 11">
    <name type="scientific">Guptibacillus hwajinpoensis</name>
    <dbReference type="NCBI Taxonomy" id="208199"/>
    <lineage>
        <taxon>Bacteria</taxon>
        <taxon>Bacillati</taxon>
        <taxon>Bacillota</taxon>
        <taxon>Bacilli</taxon>
        <taxon>Bacillales</taxon>
        <taxon>Guptibacillaceae</taxon>
        <taxon>Guptibacillus</taxon>
    </lineage>
</organism>
<comment type="subcellular location">
    <subcellularLocation>
        <location evidence="1">Membrane</location>
        <topology evidence="1">Lipid-anchor</topology>
    </subcellularLocation>
</comment>
<dbReference type="Gene3D" id="3.30.300.210">
    <property type="entry name" value="Nutrient germinant receptor protein C, domain 3"/>
    <property type="match status" value="1"/>
</dbReference>
<dbReference type="PROSITE" id="PS51257">
    <property type="entry name" value="PROKAR_LIPOPROTEIN"/>
    <property type="match status" value="1"/>
</dbReference>
<evidence type="ECO:0000256" key="3">
    <source>
        <dbReference type="ARBA" id="ARBA00022544"/>
    </source>
</evidence>
<comment type="caution">
    <text evidence="10">The sequence shown here is derived from an EMBL/GenBank/DDBJ whole genome shotgun (WGS) entry which is preliminary data.</text>
</comment>
<gene>
    <name evidence="10" type="ORF">FBF83_07330</name>
</gene>
<evidence type="ECO:0000256" key="7">
    <source>
        <dbReference type="ARBA" id="ARBA00023288"/>
    </source>
</evidence>
<dbReference type="RefSeq" id="WP_136946430.1">
    <property type="nucleotide sequence ID" value="NZ_SWFM01000001.1"/>
</dbReference>
<feature type="domain" description="Spore germination protein N-terminal" evidence="9">
    <location>
        <begin position="21"/>
        <end position="184"/>
    </location>
</feature>
<evidence type="ECO:0000313" key="11">
    <source>
        <dbReference type="Proteomes" id="UP000310541"/>
    </source>
</evidence>
<dbReference type="PANTHER" id="PTHR35789">
    <property type="entry name" value="SPORE GERMINATION PROTEIN B3"/>
    <property type="match status" value="1"/>
</dbReference>
<evidence type="ECO:0000256" key="4">
    <source>
        <dbReference type="ARBA" id="ARBA00022729"/>
    </source>
</evidence>
<protein>
    <submittedName>
        <fullName evidence="10">Ger(X)C family spore germination protein</fullName>
    </submittedName>
</protein>
<dbReference type="PANTHER" id="PTHR35789:SF1">
    <property type="entry name" value="SPORE GERMINATION PROTEIN B3"/>
    <property type="match status" value="1"/>
</dbReference>
<keyword evidence="3" id="KW-0309">Germination</keyword>
<dbReference type="OrthoDB" id="2592518at2"/>
<dbReference type="EMBL" id="SWFM01000001">
    <property type="protein sequence ID" value="TKD72580.1"/>
    <property type="molecule type" value="Genomic_DNA"/>
</dbReference>
<evidence type="ECO:0000256" key="2">
    <source>
        <dbReference type="ARBA" id="ARBA00007886"/>
    </source>
</evidence>
<evidence type="ECO:0000259" key="9">
    <source>
        <dbReference type="Pfam" id="PF25198"/>
    </source>
</evidence>
<evidence type="ECO:0000256" key="6">
    <source>
        <dbReference type="ARBA" id="ARBA00023139"/>
    </source>
</evidence>
<dbReference type="InterPro" id="IPR038501">
    <property type="entry name" value="Spore_GerAC_C_sf"/>
</dbReference>
<evidence type="ECO:0000313" key="10">
    <source>
        <dbReference type="EMBL" id="TKD72580.1"/>
    </source>
</evidence>
<keyword evidence="6" id="KW-0564">Palmitate</keyword>